<comment type="similarity">
    <text evidence="1 2">Belongs to the outer membrane factor (OMF) (TC 1.B.17) family.</text>
</comment>
<accession>A0A318L9I3</accession>
<name>A0A318L9I3_9NEIS</name>
<evidence type="ECO:0000313" key="4">
    <source>
        <dbReference type="Proteomes" id="UP000247555"/>
    </source>
</evidence>
<comment type="subcellular location">
    <subcellularLocation>
        <location evidence="2">Cell membrane</location>
        <topology evidence="2">Lipid-anchor</topology>
    </subcellularLocation>
</comment>
<dbReference type="PROSITE" id="PS51257">
    <property type="entry name" value="PROKAR_LIPOPROTEIN"/>
    <property type="match status" value="1"/>
</dbReference>
<dbReference type="Proteomes" id="UP000247555">
    <property type="component" value="Unassembled WGS sequence"/>
</dbReference>
<sequence length="472" mass="50167">MRRLILLALTSGLLSACAIGPDYQRDTPPLPDAWRLDAEAHKPALDARWWTRFDDPVLDALIAAAEQHNQDLRLAVARVDEARALAGIAQADLLPSLNASAQGSRARGSAVGLQPAPGRPIVENKQAAATLSFELDLWGKLRRANEAAQASLLSSQANRDAVRLTLLAQVAQGYFSLRALDEQFSLAESTLATRQQALLLQEKRFKGGITSELDYRQAQAEAAVAAAAVPALAQQAQQAESALAVLVGRSPRDIVAGGLPRGKAIGALTAPPAVPAGLPSSLLTRRPDLQAAEQNLVAANARIGVARAAFLPSISLTGLLGSESVALNNLFNGPAATWSFAANLAMPLFDFGKTAAGVDAASARQRQALAQYQLAIQTAFKEAQDALVAHRKTREAAEARATQVGALKRSLRLARLRYDNGYSSYLEVLDAERGLFQAELDAIDAQRQRLSATVELYKALGGGWQADKADKS</sequence>
<comment type="caution">
    <text evidence="3">The sequence shown here is derived from an EMBL/GenBank/DDBJ whole genome shotgun (WGS) entry which is preliminary data.</text>
</comment>
<keyword evidence="2" id="KW-0449">Lipoprotein</keyword>
<protein>
    <submittedName>
        <fullName evidence="3">Multidrug efflux system outer membrane protein</fullName>
    </submittedName>
</protein>
<reference evidence="3 4" key="1">
    <citation type="submission" date="2018-05" db="EMBL/GenBank/DDBJ databases">
        <title>Genomic Encyclopedia of Type Strains, Phase IV (KMG-IV): sequencing the most valuable type-strain genomes for metagenomic binning, comparative biology and taxonomic classification.</title>
        <authorList>
            <person name="Goeker M."/>
        </authorList>
    </citation>
    <scope>NUCLEOTIDE SEQUENCE [LARGE SCALE GENOMIC DNA]</scope>
    <source>
        <strain evidence="3 4">DSM 29661</strain>
    </source>
</reference>
<proteinExistence type="inferred from homology"/>
<dbReference type="GO" id="GO:0005886">
    <property type="term" value="C:plasma membrane"/>
    <property type="evidence" value="ECO:0007669"/>
    <property type="project" value="UniProtKB-SubCell"/>
</dbReference>
<dbReference type="Gene3D" id="1.20.1600.10">
    <property type="entry name" value="Outer membrane efflux proteins (OEP)"/>
    <property type="match status" value="1"/>
</dbReference>
<dbReference type="OrthoDB" id="9770517at2"/>
<feature type="chain" id="PRO_5016194667" evidence="2">
    <location>
        <begin position="19"/>
        <end position="472"/>
    </location>
</feature>
<dbReference type="Pfam" id="PF02321">
    <property type="entry name" value="OEP"/>
    <property type="match status" value="2"/>
</dbReference>
<evidence type="ECO:0000313" key="3">
    <source>
        <dbReference type="EMBL" id="PXX78327.1"/>
    </source>
</evidence>
<keyword evidence="2" id="KW-0564">Palmitate</keyword>
<dbReference type="SUPFAM" id="SSF56954">
    <property type="entry name" value="Outer membrane efflux proteins (OEP)"/>
    <property type="match status" value="1"/>
</dbReference>
<dbReference type="AlphaFoldDB" id="A0A318L9I3"/>
<keyword evidence="2" id="KW-0812">Transmembrane</keyword>
<dbReference type="NCBIfam" id="TIGR01845">
    <property type="entry name" value="outer_NodT"/>
    <property type="match status" value="1"/>
</dbReference>
<dbReference type="Gene3D" id="2.20.200.10">
    <property type="entry name" value="Outer membrane efflux proteins (OEP)"/>
    <property type="match status" value="1"/>
</dbReference>
<keyword evidence="2" id="KW-0732">Signal</keyword>
<keyword evidence="4" id="KW-1185">Reference proteome</keyword>
<evidence type="ECO:0000256" key="1">
    <source>
        <dbReference type="ARBA" id="ARBA00007613"/>
    </source>
</evidence>
<dbReference type="InterPro" id="IPR003423">
    <property type="entry name" value="OMP_efflux"/>
</dbReference>
<dbReference type="PANTHER" id="PTHR30203">
    <property type="entry name" value="OUTER MEMBRANE CATION EFFLUX PROTEIN"/>
    <property type="match status" value="1"/>
</dbReference>
<organism evidence="3 4">
    <name type="scientific">Rivihabitans pingtungensis</name>
    <dbReference type="NCBI Taxonomy" id="1054498"/>
    <lineage>
        <taxon>Bacteria</taxon>
        <taxon>Pseudomonadati</taxon>
        <taxon>Pseudomonadota</taxon>
        <taxon>Betaproteobacteria</taxon>
        <taxon>Neisseriales</taxon>
        <taxon>Aquaspirillaceae</taxon>
        <taxon>Rivihabitans</taxon>
    </lineage>
</organism>
<evidence type="ECO:0000256" key="2">
    <source>
        <dbReference type="RuleBase" id="RU362097"/>
    </source>
</evidence>
<feature type="signal peptide" evidence="2">
    <location>
        <begin position="1"/>
        <end position="18"/>
    </location>
</feature>
<dbReference type="EMBL" id="QJKI01000012">
    <property type="protein sequence ID" value="PXX78327.1"/>
    <property type="molecule type" value="Genomic_DNA"/>
</dbReference>
<dbReference type="GO" id="GO:0015562">
    <property type="term" value="F:efflux transmembrane transporter activity"/>
    <property type="evidence" value="ECO:0007669"/>
    <property type="project" value="InterPro"/>
</dbReference>
<keyword evidence="2" id="KW-1134">Transmembrane beta strand</keyword>
<keyword evidence="2" id="KW-0472">Membrane</keyword>
<dbReference type="RefSeq" id="WP_110391030.1">
    <property type="nucleotide sequence ID" value="NZ_QJKI01000012.1"/>
</dbReference>
<gene>
    <name evidence="3" type="ORF">DFR34_11246</name>
</gene>
<dbReference type="InterPro" id="IPR010131">
    <property type="entry name" value="MdtP/NodT-like"/>
</dbReference>